<evidence type="ECO:0000313" key="2">
    <source>
        <dbReference type="Proteomes" id="UP000515909"/>
    </source>
</evidence>
<dbReference type="Proteomes" id="UP000515909">
    <property type="component" value="Chromosome"/>
</dbReference>
<protein>
    <submittedName>
        <fullName evidence="1">Uncharacterized protein</fullName>
    </submittedName>
</protein>
<dbReference type="AlphaFoldDB" id="A0A7G8TE11"/>
<dbReference type="Pfam" id="PF19552">
    <property type="entry name" value="DUF6075"/>
    <property type="match status" value="1"/>
</dbReference>
<dbReference type="EMBL" id="CP060286">
    <property type="protein sequence ID" value="QNK41852.1"/>
    <property type="molecule type" value="Genomic_DNA"/>
</dbReference>
<accession>A0A7G8TE11</accession>
<dbReference type="InterPro" id="IPR045721">
    <property type="entry name" value="DUF6075"/>
</dbReference>
<organism evidence="1 2">
    <name type="scientific">Caproicibacter fermentans</name>
    <dbReference type="NCBI Taxonomy" id="2576756"/>
    <lineage>
        <taxon>Bacteria</taxon>
        <taxon>Bacillati</taxon>
        <taxon>Bacillota</taxon>
        <taxon>Clostridia</taxon>
        <taxon>Eubacteriales</taxon>
        <taxon>Acutalibacteraceae</taxon>
        <taxon>Caproicibacter</taxon>
    </lineage>
</organism>
<evidence type="ECO:0000313" key="1">
    <source>
        <dbReference type="EMBL" id="QNK41852.1"/>
    </source>
</evidence>
<name>A0A7G8TE11_9FIRM</name>
<sequence>MNFLDNEHKAFYERMISETRTKDDPYREAMFYALGLTATTRHNIKDIYNFAEHCPRFNAIRKPWQTSTSARVTRLAFNLYNGYDGNRSDFHTAYTPYELFASGLMEYMFEAARIRYPEYTEAGQEKARKFMSKIAGCEFQVGSE</sequence>
<reference evidence="1 2" key="1">
    <citation type="submission" date="2020-08" db="EMBL/GenBank/DDBJ databases">
        <title>The isolate Caproiciproducens sp. 7D4C2 produces n-caproate at mildly acidic conditions from hexoses: genome and rBOX comparison with related strains and chain-elongating bacteria.</title>
        <authorList>
            <person name="Esquivel-Elizondo S."/>
            <person name="Bagci C."/>
            <person name="Temovska M."/>
            <person name="Jeon B.S."/>
            <person name="Bessarab I."/>
            <person name="Williams R.B.H."/>
            <person name="Huson D.H."/>
            <person name="Angenent L.T."/>
        </authorList>
    </citation>
    <scope>NUCLEOTIDE SEQUENCE [LARGE SCALE GENOMIC DNA]</scope>
    <source>
        <strain evidence="1 2">7D4C2</strain>
    </source>
</reference>
<gene>
    <name evidence="1" type="ORF">HCR03_06320</name>
</gene>
<dbReference type="RefSeq" id="WP_187037189.1">
    <property type="nucleotide sequence ID" value="NZ_CP060286.1"/>
</dbReference>
<proteinExistence type="predicted"/>
<dbReference type="KEGG" id="cfem:HCR03_06320"/>